<evidence type="ECO:0000313" key="3">
    <source>
        <dbReference type="EMBL" id="OLF17455.1"/>
    </source>
</evidence>
<dbReference type="RefSeq" id="WP_075125506.1">
    <property type="nucleotide sequence ID" value="NZ_MSIE01000016.1"/>
</dbReference>
<proteinExistence type="predicted"/>
<reference evidence="3 4" key="1">
    <citation type="submission" date="2016-12" db="EMBL/GenBank/DDBJ databases">
        <title>The draft genome sequence of Actinophytocola sp. 11-183.</title>
        <authorList>
            <person name="Wang W."/>
            <person name="Yuan L."/>
        </authorList>
    </citation>
    <scope>NUCLEOTIDE SEQUENCE [LARGE SCALE GENOMIC DNA]</scope>
    <source>
        <strain evidence="3 4">11-183</strain>
    </source>
</reference>
<feature type="transmembrane region" description="Helical" evidence="2">
    <location>
        <begin position="90"/>
        <end position="111"/>
    </location>
</feature>
<evidence type="ECO:0000256" key="2">
    <source>
        <dbReference type="SAM" id="Phobius"/>
    </source>
</evidence>
<protein>
    <recommendedName>
        <fullName evidence="5">Integral membrane protein</fullName>
    </recommendedName>
</protein>
<dbReference type="Proteomes" id="UP000185596">
    <property type="component" value="Unassembled WGS sequence"/>
</dbReference>
<feature type="transmembrane region" description="Helical" evidence="2">
    <location>
        <begin position="126"/>
        <end position="144"/>
    </location>
</feature>
<organism evidence="3 4">
    <name type="scientific">Actinophytocola xanthii</name>
    <dbReference type="NCBI Taxonomy" id="1912961"/>
    <lineage>
        <taxon>Bacteria</taxon>
        <taxon>Bacillati</taxon>
        <taxon>Actinomycetota</taxon>
        <taxon>Actinomycetes</taxon>
        <taxon>Pseudonocardiales</taxon>
        <taxon>Pseudonocardiaceae</taxon>
    </lineage>
</organism>
<keyword evidence="4" id="KW-1185">Reference proteome</keyword>
<keyword evidence="2" id="KW-0472">Membrane</keyword>
<keyword evidence="2" id="KW-1133">Transmembrane helix</keyword>
<sequence length="150" mass="15834">MAESPPESRPDAVSARGDDDLAARTRSGPGRLLIAVYAVFALAATARSAVQIGTRFDEAPLAYLLSAFAAVVYVLATACLARGSRTSRTVAAVSILVELVGVLAVGTLSLLDPAAFPDATVWSEYGRGYLFIPAVLPLLGLWWLRRSATR</sequence>
<dbReference type="AlphaFoldDB" id="A0A1Q8CSW6"/>
<comment type="caution">
    <text evidence="3">The sequence shown here is derived from an EMBL/GenBank/DDBJ whole genome shotgun (WGS) entry which is preliminary data.</text>
</comment>
<feature type="region of interest" description="Disordered" evidence="1">
    <location>
        <begin position="1"/>
        <end position="22"/>
    </location>
</feature>
<name>A0A1Q8CSW6_9PSEU</name>
<feature type="transmembrane region" description="Helical" evidence="2">
    <location>
        <begin position="62"/>
        <end position="81"/>
    </location>
</feature>
<dbReference type="EMBL" id="MSIE01000016">
    <property type="protein sequence ID" value="OLF17455.1"/>
    <property type="molecule type" value="Genomic_DNA"/>
</dbReference>
<accession>A0A1Q8CSW6</accession>
<keyword evidence="2" id="KW-0812">Transmembrane</keyword>
<evidence type="ECO:0008006" key="5">
    <source>
        <dbReference type="Google" id="ProtNLM"/>
    </source>
</evidence>
<feature type="transmembrane region" description="Helical" evidence="2">
    <location>
        <begin position="32"/>
        <end position="50"/>
    </location>
</feature>
<gene>
    <name evidence="3" type="ORF">BU204_10935</name>
</gene>
<evidence type="ECO:0000256" key="1">
    <source>
        <dbReference type="SAM" id="MobiDB-lite"/>
    </source>
</evidence>
<dbReference type="STRING" id="1912961.BU204_10935"/>
<evidence type="ECO:0000313" key="4">
    <source>
        <dbReference type="Proteomes" id="UP000185596"/>
    </source>
</evidence>